<sequence length="381" mass="41780">MLVDSSQCCGCGSCAASCPESCITMEYDSEGFRYPHVDPAPCIHCRACEKTCPVMNPPSPADSPKAIAAQNQDGHIRASSSSGGIFFALAENTIRSGGLVCAAVYDEDFSVTHILADTLQDVARQQGAKYPQSSVEHCFAEIRRALRSGTPVMFVGTPCQTAGLRAFLGRDDANLLLVDMICHGVVSPKVWARYLDERQLLDAGKAPVTSVNLRSKATGWSHYQYSVSINYANGASYQACQSKDPLMQGFTLNLYLRRSCSQCVFKGTKRCADLTLGDYWGIWDQNPEFDDNQGTSLLLIHTPKGQEAWDTISGQFRFLETTYQEAVSRNLSAAASSVPHGARDKFFRNLDREKSMIQWITQCLGGGKLGLIQRIRNRLGV</sequence>
<gene>
    <name evidence="5" type="ORF">JQM67_08800</name>
</gene>
<dbReference type="Pfam" id="PF04432">
    <property type="entry name" value="FrhB_FdhB_C"/>
    <property type="match status" value="1"/>
</dbReference>
<evidence type="ECO:0000256" key="3">
    <source>
        <dbReference type="ARBA" id="ARBA00023014"/>
    </source>
</evidence>
<accession>A0ABS9CNH6</accession>
<evidence type="ECO:0000313" key="5">
    <source>
        <dbReference type="EMBL" id="MCF2652700.1"/>
    </source>
</evidence>
<evidence type="ECO:0000313" key="6">
    <source>
        <dbReference type="Proteomes" id="UP001299220"/>
    </source>
</evidence>
<keyword evidence="1" id="KW-0479">Metal-binding</keyword>
<evidence type="ECO:0000256" key="1">
    <source>
        <dbReference type="ARBA" id="ARBA00022723"/>
    </source>
</evidence>
<dbReference type="EMBL" id="JAFBIT010000002">
    <property type="protein sequence ID" value="MCF2652700.1"/>
    <property type="molecule type" value="Genomic_DNA"/>
</dbReference>
<dbReference type="SUPFAM" id="SSF54862">
    <property type="entry name" value="4Fe-4S ferredoxins"/>
    <property type="match status" value="1"/>
</dbReference>
<reference evidence="5 6" key="1">
    <citation type="submission" date="2020-12" db="EMBL/GenBank/DDBJ databases">
        <title>Whole genome sequences of gut porcine anaerobes.</title>
        <authorList>
            <person name="Kubasova T."/>
            <person name="Jahodarova E."/>
            <person name="Rychlik I."/>
        </authorList>
    </citation>
    <scope>NUCLEOTIDE SEQUENCE [LARGE SCALE GENOMIC DNA]</scope>
    <source>
        <strain evidence="5 6">An867</strain>
    </source>
</reference>
<evidence type="ECO:0000259" key="4">
    <source>
        <dbReference type="PROSITE" id="PS51379"/>
    </source>
</evidence>
<dbReference type="PANTHER" id="PTHR43193">
    <property type="match status" value="1"/>
</dbReference>
<protein>
    <submittedName>
        <fullName evidence="5">Coenzyme F420 hydrogenase/dehydrogenase, beta subunit C-terminal domain</fullName>
    </submittedName>
</protein>
<organism evidence="5 6">
    <name type="scientific">Anaeromassilibacillus senegalensis</name>
    <dbReference type="NCBI Taxonomy" id="1673717"/>
    <lineage>
        <taxon>Bacteria</taxon>
        <taxon>Bacillati</taxon>
        <taxon>Bacillota</taxon>
        <taxon>Clostridia</taxon>
        <taxon>Eubacteriales</taxon>
        <taxon>Acutalibacteraceae</taxon>
        <taxon>Anaeromassilibacillus</taxon>
    </lineage>
</organism>
<dbReference type="InterPro" id="IPR017896">
    <property type="entry name" value="4Fe4S_Fe-S-bd"/>
</dbReference>
<dbReference type="PROSITE" id="PS00198">
    <property type="entry name" value="4FE4S_FER_1"/>
    <property type="match status" value="2"/>
</dbReference>
<dbReference type="Proteomes" id="UP001299220">
    <property type="component" value="Unassembled WGS sequence"/>
</dbReference>
<evidence type="ECO:0000256" key="2">
    <source>
        <dbReference type="ARBA" id="ARBA00023004"/>
    </source>
</evidence>
<proteinExistence type="predicted"/>
<keyword evidence="6" id="KW-1185">Reference proteome</keyword>
<comment type="caution">
    <text evidence="5">The sequence shown here is derived from an EMBL/GenBank/DDBJ whole genome shotgun (WGS) entry which is preliminary data.</text>
</comment>
<dbReference type="PROSITE" id="PS51379">
    <property type="entry name" value="4FE4S_FER_2"/>
    <property type="match status" value="2"/>
</dbReference>
<keyword evidence="2" id="KW-0408">Iron</keyword>
<dbReference type="InterPro" id="IPR052977">
    <property type="entry name" value="Polyferredoxin-like_ET"/>
</dbReference>
<dbReference type="InterPro" id="IPR017900">
    <property type="entry name" value="4Fe4S_Fe_S_CS"/>
</dbReference>
<keyword evidence="3" id="KW-0411">Iron-sulfur</keyword>
<dbReference type="Gene3D" id="3.30.70.20">
    <property type="match status" value="1"/>
</dbReference>
<feature type="domain" description="4Fe-4S ferredoxin-type" evidence="4">
    <location>
        <begin position="1"/>
        <end position="28"/>
    </location>
</feature>
<name>A0ABS9CNH6_9FIRM</name>
<dbReference type="PANTHER" id="PTHR43193:SF2">
    <property type="entry name" value="POLYFERREDOXIN PROTEIN FWDF"/>
    <property type="match status" value="1"/>
</dbReference>
<dbReference type="RefSeq" id="WP_268824619.1">
    <property type="nucleotide sequence ID" value="NZ_JAFBIT010000002.1"/>
</dbReference>
<dbReference type="Pfam" id="PF12838">
    <property type="entry name" value="Fer4_7"/>
    <property type="match status" value="1"/>
</dbReference>
<feature type="domain" description="4Fe-4S ferredoxin-type" evidence="4">
    <location>
        <begin position="33"/>
        <end position="63"/>
    </location>
</feature>
<dbReference type="InterPro" id="IPR007525">
    <property type="entry name" value="FrhB_FdhB_C"/>
</dbReference>